<proteinExistence type="predicted"/>
<name>A0A383AMZ7_9ZZZZ</name>
<protein>
    <submittedName>
        <fullName evidence="1">Uncharacterized protein</fullName>
    </submittedName>
</protein>
<accession>A0A383AMZ7</accession>
<organism evidence="1">
    <name type="scientific">marine metagenome</name>
    <dbReference type="NCBI Taxonomy" id="408172"/>
    <lineage>
        <taxon>unclassified sequences</taxon>
        <taxon>metagenomes</taxon>
        <taxon>ecological metagenomes</taxon>
    </lineage>
</organism>
<sequence>MNSQSNQFEGRRAKLQEELVQRIPVRVLPIPGQNLADLSLVLPGPEVLHPEVLCPEVLRPEVLRPEVLLRVLRHLHR</sequence>
<evidence type="ECO:0000313" key="1">
    <source>
        <dbReference type="EMBL" id="SVE08565.1"/>
    </source>
</evidence>
<reference evidence="1" key="1">
    <citation type="submission" date="2018-05" db="EMBL/GenBank/DDBJ databases">
        <authorList>
            <person name="Lanie J.A."/>
            <person name="Ng W.-L."/>
            <person name="Kazmierczak K.M."/>
            <person name="Andrzejewski T.M."/>
            <person name="Davidsen T.M."/>
            <person name="Wayne K.J."/>
            <person name="Tettelin H."/>
            <person name="Glass J.I."/>
            <person name="Rusch D."/>
            <person name="Podicherti R."/>
            <person name="Tsui H.-C.T."/>
            <person name="Winkler M.E."/>
        </authorList>
    </citation>
    <scope>NUCLEOTIDE SEQUENCE</scope>
</reference>
<gene>
    <name evidence="1" type="ORF">METZ01_LOCUS461419</name>
</gene>
<dbReference type="AlphaFoldDB" id="A0A383AMZ7"/>
<dbReference type="EMBL" id="UINC01193117">
    <property type="protein sequence ID" value="SVE08565.1"/>
    <property type="molecule type" value="Genomic_DNA"/>
</dbReference>